<dbReference type="InterPro" id="IPR006311">
    <property type="entry name" value="TAT_signal"/>
</dbReference>
<evidence type="ECO:0000313" key="3">
    <source>
        <dbReference type="EMBL" id="KPN32204.1"/>
    </source>
</evidence>
<evidence type="ECO:0000313" key="4">
    <source>
        <dbReference type="Proteomes" id="UP000050535"/>
    </source>
</evidence>
<dbReference type="EMBL" id="LGUC01000001">
    <property type="protein sequence ID" value="KPN32204.1"/>
    <property type="molecule type" value="Genomic_DNA"/>
</dbReference>
<dbReference type="RefSeq" id="WP_054584528.1">
    <property type="nucleotide sequence ID" value="NZ_LGUC01000001.1"/>
</dbReference>
<comment type="caution">
    <text evidence="3">The sequence shown here is derived from an EMBL/GenBank/DDBJ whole genome shotgun (WGS) entry which is preliminary data.</text>
</comment>
<proteinExistence type="predicted"/>
<organism evidence="3 4">
    <name type="scientific">Halolamina pelagica</name>
    <dbReference type="NCBI Taxonomy" id="699431"/>
    <lineage>
        <taxon>Archaea</taxon>
        <taxon>Methanobacteriati</taxon>
        <taxon>Methanobacteriota</taxon>
        <taxon>Stenosarchaea group</taxon>
        <taxon>Halobacteria</taxon>
        <taxon>Halobacteriales</taxon>
        <taxon>Haloferacaceae</taxon>
    </lineage>
</organism>
<feature type="compositionally biased region" description="Polar residues" evidence="1">
    <location>
        <begin position="264"/>
        <end position="276"/>
    </location>
</feature>
<accession>A0A0P7GTB7</accession>
<dbReference type="STRING" id="699431.SY89_02968"/>
<sequence>MNRSSTRRGLLAGIGATALAGLAGCTGATPFVGKRIEENRTIAIEDATALSVDARVGDLIVRGEEREDVAVEMLKQSSSVGGDLSKLDLAVDRAGDRLSLATRYTGDSSLLGGTPTMDLTIRVPRSFRVASLSASVGDVTVEDVTGDLSVDSSVGDTTIRNVDGAVSARTSTGDVAIEGASAVGDVRADVGDLDLAVAAIDGATTFETSTGDIEVALAPALDAELVAEASVGDVTVEGLTLNNSTRTDSAASGTLGDGGPTLRVETSTGDISLTAR</sequence>
<dbReference type="OrthoDB" id="214853at2157"/>
<feature type="region of interest" description="Disordered" evidence="1">
    <location>
        <begin position="244"/>
        <end position="276"/>
    </location>
</feature>
<gene>
    <name evidence="3" type="ORF">SY89_02968</name>
</gene>
<dbReference type="PROSITE" id="PS51257">
    <property type="entry name" value="PROKAR_LIPOPROTEIN"/>
    <property type="match status" value="1"/>
</dbReference>
<dbReference type="PATRIC" id="fig|699431.3.peg.3029"/>
<keyword evidence="4" id="KW-1185">Reference proteome</keyword>
<feature type="domain" description="DUF4097" evidence="2">
    <location>
        <begin position="124"/>
        <end position="273"/>
    </location>
</feature>
<reference evidence="4" key="1">
    <citation type="submission" date="2013-11" db="EMBL/GenBank/DDBJ databases">
        <authorList>
            <person name="Hoang H.T."/>
            <person name="Killian M.L."/>
            <person name="Madson D.M."/>
            <person name="Arruda P.H.E."/>
            <person name="Sun D."/>
            <person name="Schwartz K.J."/>
            <person name="Yoon K."/>
        </authorList>
    </citation>
    <scope>NUCLEOTIDE SEQUENCE [LARGE SCALE GENOMIC DNA]</scope>
    <source>
        <strain evidence="4">CDK2</strain>
    </source>
</reference>
<dbReference type="Pfam" id="PF13349">
    <property type="entry name" value="DUF4097"/>
    <property type="match status" value="1"/>
</dbReference>
<name>A0A0P7GTB7_9EURY</name>
<protein>
    <recommendedName>
        <fullName evidence="2">DUF4097 domain-containing protein</fullName>
    </recommendedName>
</protein>
<dbReference type="Proteomes" id="UP000050535">
    <property type="component" value="Unassembled WGS sequence"/>
</dbReference>
<evidence type="ECO:0000259" key="2">
    <source>
        <dbReference type="Pfam" id="PF13349"/>
    </source>
</evidence>
<dbReference type="PROSITE" id="PS51318">
    <property type="entry name" value="TAT"/>
    <property type="match status" value="1"/>
</dbReference>
<dbReference type="InterPro" id="IPR025164">
    <property type="entry name" value="Toastrack_DUF4097"/>
</dbReference>
<evidence type="ECO:0000256" key="1">
    <source>
        <dbReference type="SAM" id="MobiDB-lite"/>
    </source>
</evidence>
<dbReference type="AlphaFoldDB" id="A0A0P7GTB7"/>